<dbReference type="EMBL" id="CP002739">
    <property type="protein sequence ID" value="AEF18305.1"/>
    <property type="molecule type" value="Genomic_DNA"/>
</dbReference>
<name>F6BLV4_THEXL</name>
<gene>
    <name evidence="1" type="ordered locus">Thexy_2303</name>
</gene>
<protein>
    <submittedName>
        <fullName evidence="1">Uncharacterized protein</fullName>
    </submittedName>
</protein>
<organism evidence="1 2">
    <name type="scientific">Thermoanaerobacterium xylanolyticum (strain ATCC 49914 / DSM 7097 / LX-11)</name>
    <dbReference type="NCBI Taxonomy" id="858215"/>
    <lineage>
        <taxon>Bacteria</taxon>
        <taxon>Bacillati</taxon>
        <taxon>Bacillota</taxon>
        <taxon>Clostridia</taxon>
        <taxon>Thermoanaerobacterales</taxon>
        <taxon>Thermoanaerobacteraceae</taxon>
        <taxon>Thermoanaerobacterium</taxon>
    </lineage>
</organism>
<dbReference type="Proteomes" id="UP000007239">
    <property type="component" value="Chromosome"/>
</dbReference>
<proteinExistence type="predicted"/>
<dbReference type="STRING" id="858215.Thexy_2303"/>
<evidence type="ECO:0000313" key="1">
    <source>
        <dbReference type="EMBL" id="AEF18305.1"/>
    </source>
</evidence>
<dbReference type="eggNOG" id="ENOG50335U3">
    <property type="taxonomic scope" value="Bacteria"/>
</dbReference>
<evidence type="ECO:0000313" key="2">
    <source>
        <dbReference type="Proteomes" id="UP000007239"/>
    </source>
</evidence>
<dbReference type="AlphaFoldDB" id="F6BLV4"/>
<accession>F6BLV4</accession>
<dbReference type="HOGENOM" id="CLU_188508_0_0_9"/>
<dbReference type="KEGG" id="txy:Thexy_2303"/>
<dbReference type="RefSeq" id="WP_013789031.1">
    <property type="nucleotide sequence ID" value="NC_015555.1"/>
</dbReference>
<keyword evidence="2" id="KW-1185">Reference proteome</keyword>
<reference evidence="1" key="1">
    <citation type="submission" date="2011-05" db="EMBL/GenBank/DDBJ databases">
        <title>Complete sequence of Thermoanaerobacterium xylanolyticum LX-11.</title>
        <authorList>
            <consortium name="US DOE Joint Genome Institute"/>
            <person name="Lucas S."/>
            <person name="Han J."/>
            <person name="Lapidus A."/>
            <person name="Cheng J.-F."/>
            <person name="Goodwin L."/>
            <person name="Pitluck S."/>
            <person name="Peters L."/>
            <person name="Mikhailova N."/>
            <person name="Lu M."/>
            <person name="Han C."/>
            <person name="Tapia R."/>
            <person name="Land M."/>
            <person name="Hauser L."/>
            <person name="Kyrpides N."/>
            <person name="Ivanova N."/>
            <person name="Pagani I."/>
            <person name="Hemme C."/>
            <person name="Woyke T."/>
        </authorList>
    </citation>
    <scope>NUCLEOTIDE SEQUENCE</scope>
    <source>
        <strain evidence="1">LX-11</strain>
    </source>
</reference>
<sequence>MNLKELKEKLIQEKIPQYIWGVPDQFAPFSNFWLEQNKEWNWVVYYQDERGNKKIIKTFLDEEEACEFFYNYVIEKYNWGKERTKKDK</sequence>